<dbReference type="Pfam" id="PF04229">
    <property type="entry name" value="GrpB"/>
    <property type="match status" value="1"/>
</dbReference>
<dbReference type="KEGG" id="mfol:DXT68_01730"/>
<dbReference type="Gene3D" id="3.30.460.10">
    <property type="entry name" value="Beta Polymerase, domain 2"/>
    <property type="match status" value="1"/>
</dbReference>
<dbReference type="InterPro" id="IPR043519">
    <property type="entry name" value="NT_sf"/>
</dbReference>
<sequence length="200" mass="22710">MGDEENPAALVEHQPSWPRRASRLLSEIRDALAGLTGGETAALDHIGSTAVPGLPAKPFLDLQLRISPLPGEADLCGRLDRLGFVRARGARPDSPGVDRDIPRGSAQADPAVWEKLLFWHEDEHAILHVRRADSPWGLYTIWFRDWLRASPEARHRYETEKRRLSAEQRGKADYDDYTRAKTEFFDQVQSEFETWSSNRP</sequence>
<dbReference type="PATRIC" id="fig|104336.4.peg.2122"/>
<dbReference type="AlphaFoldDB" id="A0A0F0KH75"/>
<dbReference type="SUPFAM" id="SSF81301">
    <property type="entry name" value="Nucleotidyltransferase"/>
    <property type="match status" value="1"/>
</dbReference>
<organism evidence="1 2">
    <name type="scientific">Microbacterium foliorum</name>
    <dbReference type="NCBI Taxonomy" id="104336"/>
    <lineage>
        <taxon>Bacteria</taxon>
        <taxon>Bacillati</taxon>
        <taxon>Actinomycetota</taxon>
        <taxon>Actinomycetes</taxon>
        <taxon>Micrococcales</taxon>
        <taxon>Microbacteriaceae</taxon>
        <taxon>Microbacterium</taxon>
    </lineage>
</organism>
<comment type="caution">
    <text evidence="1">The sequence shown here is derived from an EMBL/GenBank/DDBJ whole genome shotgun (WGS) entry which is preliminary data.</text>
</comment>
<evidence type="ECO:0000313" key="1">
    <source>
        <dbReference type="EMBL" id="KJL20237.1"/>
    </source>
</evidence>
<dbReference type="InterPro" id="IPR007344">
    <property type="entry name" value="GrpB/CoaE"/>
</dbReference>
<dbReference type="PANTHER" id="PTHR34822">
    <property type="entry name" value="GRPB DOMAIN PROTEIN (AFU_ORTHOLOGUE AFUA_1G01530)"/>
    <property type="match status" value="1"/>
</dbReference>
<dbReference type="EMBL" id="JYIU01000043">
    <property type="protein sequence ID" value="KJL20237.1"/>
    <property type="molecule type" value="Genomic_DNA"/>
</dbReference>
<keyword evidence="1" id="KW-0418">Kinase</keyword>
<accession>A0A0F0KH75</accession>
<name>A0A0F0KH75_9MICO</name>
<protein>
    <submittedName>
        <fullName evidence="1">Dephospho-CoA kinase/protein folding accessory domain-containing protein</fullName>
    </submittedName>
</protein>
<dbReference type="GO" id="GO:0016301">
    <property type="term" value="F:kinase activity"/>
    <property type="evidence" value="ECO:0007669"/>
    <property type="project" value="UniProtKB-KW"/>
</dbReference>
<dbReference type="GeneID" id="94443100"/>
<keyword evidence="2" id="KW-1185">Reference proteome</keyword>
<keyword evidence="1" id="KW-0808">Transferase</keyword>
<dbReference type="Proteomes" id="UP000033572">
    <property type="component" value="Unassembled WGS sequence"/>
</dbReference>
<gene>
    <name evidence="1" type="ORF">RN50_02081</name>
</gene>
<proteinExistence type="predicted"/>
<dbReference type="RefSeq" id="WP_052677743.1">
    <property type="nucleotide sequence ID" value="NZ_CP031425.1"/>
</dbReference>
<reference evidence="1 2" key="1">
    <citation type="submission" date="2015-02" db="EMBL/GenBank/DDBJ databases">
        <title>Draft genome sequences of ten Microbacterium spp. with emphasis on heavy metal contaminated environments.</title>
        <authorList>
            <person name="Corretto E."/>
        </authorList>
    </citation>
    <scope>NUCLEOTIDE SEQUENCE [LARGE SCALE GENOMIC DNA]</scope>
    <source>
        <strain evidence="1 2">DSM 12966</strain>
    </source>
</reference>
<dbReference type="PANTHER" id="PTHR34822:SF1">
    <property type="entry name" value="GRPB FAMILY PROTEIN"/>
    <property type="match status" value="1"/>
</dbReference>
<evidence type="ECO:0000313" key="2">
    <source>
        <dbReference type="Proteomes" id="UP000033572"/>
    </source>
</evidence>